<name>R7VWE9_COLLI</name>
<protein>
    <submittedName>
        <fullName evidence="1">Eukaryotic translation initiation factor 2A</fullName>
    </submittedName>
</protein>
<gene>
    <name evidence="1" type="ORF">A306_07312</name>
</gene>
<accession>R7VWE9</accession>
<dbReference type="EMBL" id="KB378260">
    <property type="protein sequence ID" value="EMC84404.1"/>
    <property type="molecule type" value="Genomic_DNA"/>
</dbReference>
<keyword evidence="1" id="KW-0648">Protein biosynthesis</keyword>
<dbReference type="AlphaFoldDB" id="R7VWE9"/>
<organism evidence="1">
    <name type="scientific">Columba livia</name>
    <name type="common">Rock dove</name>
    <dbReference type="NCBI Taxonomy" id="8932"/>
    <lineage>
        <taxon>Eukaryota</taxon>
        <taxon>Metazoa</taxon>
        <taxon>Chordata</taxon>
        <taxon>Craniata</taxon>
        <taxon>Vertebrata</taxon>
        <taxon>Euteleostomi</taxon>
        <taxon>Archelosauria</taxon>
        <taxon>Archosauria</taxon>
        <taxon>Dinosauria</taxon>
        <taxon>Saurischia</taxon>
        <taxon>Theropoda</taxon>
        <taxon>Coelurosauria</taxon>
        <taxon>Aves</taxon>
        <taxon>Neognathae</taxon>
        <taxon>Neoaves</taxon>
        <taxon>Columbimorphae</taxon>
        <taxon>Columbiformes</taxon>
        <taxon>Columbidae</taxon>
        <taxon>Columba</taxon>
    </lineage>
</organism>
<dbReference type="GO" id="GO:0003743">
    <property type="term" value="F:translation initiation factor activity"/>
    <property type="evidence" value="ECO:0007669"/>
    <property type="project" value="UniProtKB-KW"/>
</dbReference>
<evidence type="ECO:0000313" key="1">
    <source>
        <dbReference type="EMBL" id="EMC84404.1"/>
    </source>
</evidence>
<dbReference type="eggNOG" id="KOG2315">
    <property type="taxonomic scope" value="Eukaryota"/>
</dbReference>
<proteinExistence type="predicted"/>
<sequence>MAYSVAGPHAALNKWVQDRSERIRRALYGERATQFRREHRLSKFPVWKFLVFWIHLLAEFAEDEEPVHLVHKRPEVSFLSSRRAVASTGDGPSRAGVTGGAVGRVNVVNVTSAELLRSFDLPKTVCLEFSPKNTVLATWQPYTSECSTGCRPAWGNSHLNWVCRLPVTRLGTAASASWVSSAASSRGSRVSSEEGGTELLKASAASRSHKRWIGEHELAVTLLSKSHVSKSGQLMLVQTGCLDNVLFEQFMDKENCGLSERLCPHRHGHAERSPSAEAVCCALRGRRS</sequence>
<keyword evidence="1" id="KW-0396">Initiation factor</keyword>
<reference evidence="1" key="1">
    <citation type="journal article" date="2013" name="Science">
        <title>Genomic diversity and evolution of the head crest in the rock pigeon.</title>
        <authorList>
            <person name="Shapiro M.D."/>
            <person name="Kronenberg Z."/>
            <person name="Li C."/>
            <person name="Domyan E.T."/>
            <person name="Pan H."/>
            <person name="Campbell M."/>
            <person name="Tan H."/>
            <person name="Huff C.D."/>
            <person name="Hu H."/>
            <person name="Vickrey A.I."/>
            <person name="Nielsen S.C."/>
            <person name="Stringham S.A."/>
            <person name="Hu H."/>
            <person name="Willerslev E."/>
            <person name="Gilbert M.T."/>
            <person name="Yandell M."/>
            <person name="Zhang G."/>
            <person name="Wang J."/>
        </authorList>
    </citation>
    <scope>NUCLEOTIDE SEQUENCE [LARGE SCALE GENOMIC DNA]</scope>
    <source>
        <tissue evidence="1">Blood</tissue>
    </source>
</reference>